<protein>
    <submittedName>
        <fullName evidence="3">LOW QUALITY PROTEIN: putative F-box/FBD/LRR-repeat protein At4g00315</fullName>
    </submittedName>
</protein>
<reference evidence="3" key="2">
    <citation type="submission" date="2025-08" db="UniProtKB">
        <authorList>
            <consortium name="RefSeq"/>
        </authorList>
    </citation>
    <scope>IDENTIFICATION</scope>
    <source>
        <tissue evidence="3">Leaf</tissue>
    </source>
</reference>
<evidence type="ECO:0000313" key="2">
    <source>
        <dbReference type="Proteomes" id="UP000694864"/>
    </source>
</evidence>
<dbReference type="PANTHER" id="PTHR31900">
    <property type="entry name" value="F-BOX/RNI SUPERFAMILY PROTEIN-RELATED"/>
    <property type="match status" value="1"/>
</dbReference>
<gene>
    <name evidence="3" type="primary">LOC104720368</name>
</gene>
<proteinExistence type="predicted"/>
<reference evidence="2" key="1">
    <citation type="journal article" date="2014" name="Nat. Commun.">
        <title>The emerging biofuel crop Camelina sativa retains a highly undifferentiated hexaploid genome structure.</title>
        <authorList>
            <person name="Kagale S."/>
            <person name="Koh C."/>
            <person name="Nixon J."/>
            <person name="Bollina V."/>
            <person name="Clarke W.E."/>
            <person name="Tuteja R."/>
            <person name="Spillane C."/>
            <person name="Robinson S.J."/>
            <person name="Links M.G."/>
            <person name="Clarke C."/>
            <person name="Higgins E.E."/>
            <person name="Huebert T."/>
            <person name="Sharpe A.G."/>
            <person name="Parkin I.A."/>
        </authorList>
    </citation>
    <scope>NUCLEOTIDE SEQUENCE [LARGE SCALE GENOMIC DNA]</scope>
    <source>
        <strain evidence="2">cv. DH55</strain>
    </source>
</reference>
<dbReference type="SMART" id="SM00579">
    <property type="entry name" value="FBD"/>
    <property type="match status" value="1"/>
</dbReference>
<dbReference type="RefSeq" id="XP_019086613.1">
    <property type="nucleotide sequence ID" value="XM_019231068.1"/>
</dbReference>
<sequence>MSKLDDADIESRYPDTNNFIRSITSVKRLSLCIRSLNAEELNNLKLCPCDTNWSKLLARLLEKSPSLRELEICLNDDHKDTCVDPPLVSLENELNPVPECMRSSLETFKWKGIHGSQKEVVDVVKYILRNACCLETAAVLSQSTPETEDKCKMMIQELLHSFLSSATCQLVLE</sequence>
<dbReference type="Pfam" id="PF08387">
    <property type="entry name" value="FBD"/>
    <property type="match status" value="1"/>
</dbReference>
<evidence type="ECO:0000259" key="1">
    <source>
        <dbReference type="SMART" id="SM00579"/>
    </source>
</evidence>
<dbReference type="Proteomes" id="UP000694864">
    <property type="component" value="Chromosome 10"/>
</dbReference>
<dbReference type="InterPro" id="IPR006566">
    <property type="entry name" value="FBD"/>
</dbReference>
<feature type="domain" description="FBD" evidence="1">
    <location>
        <begin position="99"/>
        <end position="173"/>
    </location>
</feature>
<dbReference type="GeneID" id="104720368"/>
<dbReference type="InterPro" id="IPR050232">
    <property type="entry name" value="FBL13/AtMIF1-like"/>
</dbReference>
<accession>A0ABM1QIM5</accession>
<keyword evidence="2" id="KW-1185">Reference proteome</keyword>
<evidence type="ECO:0000313" key="3">
    <source>
        <dbReference type="RefSeq" id="XP_019086613.1"/>
    </source>
</evidence>
<organism evidence="2 3">
    <name type="scientific">Camelina sativa</name>
    <name type="common">False flax</name>
    <name type="synonym">Myagrum sativum</name>
    <dbReference type="NCBI Taxonomy" id="90675"/>
    <lineage>
        <taxon>Eukaryota</taxon>
        <taxon>Viridiplantae</taxon>
        <taxon>Streptophyta</taxon>
        <taxon>Embryophyta</taxon>
        <taxon>Tracheophyta</taxon>
        <taxon>Spermatophyta</taxon>
        <taxon>Magnoliopsida</taxon>
        <taxon>eudicotyledons</taxon>
        <taxon>Gunneridae</taxon>
        <taxon>Pentapetalae</taxon>
        <taxon>rosids</taxon>
        <taxon>malvids</taxon>
        <taxon>Brassicales</taxon>
        <taxon>Brassicaceae</taxon>
        <taxon>Camelineae</taxon>
        <taxon>Camelina</taxon>
    </lineage>
</organism>
<name>A0ABM1QIM5_CAMSA</name>
<dbReference type="PANTHER" id="PTHR31900:SF28">
    <property type="entry name" value="FBD DOMAIN-CONTAINING PROTEIN"/>
    <property type="match status" value="1"/>
</dbReference>